<protein>
    <submittedName>
        <fullName evidence="8">Uncharacterized protein</fullName>
    </submittedName>
</protein>
<proteinExistence type="inferred from homology"/>
<evidence type="ECO:0000313" key="9">
    <source>
        <dbReference type="Proteomes" id="UP000095300"/>
    </source>
</evidence>
<feature type="compositionally biased region" description="Low complexity" evidence="4">
    <location>
        <begin position="134"/>
        <end position="152"/>
    </location>
</feature>
<evidence type="ECO:0000259" key="7">
    <source>
        <dbReference type="PROSITE" id="PS51969"/>
    </source>
</evidence>
<dbReference type="InterPro" id="IPR043030">
    <property type="entry name" value="BGBP_N_sf"/>
</dbReference>
<evidence type="ECO:0000313" key="8">
    <source>
        <dbReference type="EnsemblMetazoa" id="SCAU005188-PA"/>
    </source>
</evidence>
<evidence type="ECO:0000259" key="6">
    <source>
        <dbReference type="PROSITE" id="PS51762"/>
    </source>
</evidence>
<keyword evidence="5" id="KW-0732">Signal</keyword>
<name>A0A1I8P6A8_STOCA</name>
<dbReference type="InterPro" id="IPR031756">
    <property type="entry name" value="BGBP_N"/>
</dbReference>
<dbReference type="InterPro" id="IPR013320">
    <property type="entry name" value="ConA-like_dom_sf"/>
</dbReference>
<feature type="chain" id="PRO_5009326081" evidence="5">
    <location>
        <begin position="21"/>
        <end position="490"/>
    </location>
</feature>
<reference evidence="8" key="1">
    <citation type="submission" date="2020-05" db="UniProtKB">
        <authorList>
            <consortium name="EnsemblMetazoa"/>
        </authorList>
    </citation>
    <scope>IDENTIFICATION</scope>
    <source>
        <strain evidence="8">USDA</strain>
    </source>
</reference>
<dbReference type="SUPFAM" id="SSF49899">
    <property type="entry name" value="Concanavalin A-like lectins/glucanases"/>
    <property type="match status" value="1"/>
</dbReference>
<feature type="region of interest" description="Disordered" evidence="4">
    <location>
        <begin position="134"/>
        <end position="153"/>
    </location>
</feature>
<dbReference type="Gene3D" id="2.60.40.2140">
    <property type="entry name" value="Beta-1,3-glucan-recognition protein, N-terminal domain"/>
    <property type="match status" value="1"/>
</dbReference>
<dbReference type="Pfam" id="PF15886">
    <property type="entry name" value="CBM39"/>
    <property type="match status" value="1"/>
</dbReference>
<evidence type="ECO:0000256" key="3">
    <source>
        <dbReference type="ARBA" id="ARBA00022859"/>
    </source>
</evidence>
<evidence type="ECO:0000256" key="5">
    <source>
        <dbReference type="SAM" id="SignalP"/>
    </source>
</evidence>
<comment type="similarity">
    <text evidence="1">Belongs to the insect beta-1,3-glucan binding protein family.</text>
</comment>
<organism evidence="8 9">
    <name type="scientific">Stomoxys calcitrans</name>
    <name type="common">Stable fly</name>
    <name type="synonym">Conops calcitrans</name>
    <dbReference type="NCBI Taxonomy" id="35570"/>
    <lineage>
        <taxon>Eukaryota</taxon>
        <taxon>Metazoa</taxon>
        <taxon>Ecdysozoa</taxon>
        <taxon>Arthropoda</taxon>
        <taxon>Hexapoda</taxon>
        <taxon>Insecta</taxon>
        <taxon>Pterygota</taxon>
        <taxon>Neoptera</taxon>
        <taxon>Endopterygota</taxon>
        <taxon>Diptera</taxon>
        <taxon>Brachycera</taxon>
        <taxon>Muscomorpha</taxon>
        <taxon>Muscoidea</taxon>
        <taxon>Muscidae</taxon>
        <taxon>Stomoxys</taxon>
    </lineage>
</organism>
<keyword evidence="3" id="KW-0391">Immunity</keyword>
<evidence type="ECO:0000256" key="2">
    <source>
        <dbReference type="ARBA" id="ARBA00022588"/>
    </source>
</evidence>
<dbReference type="PANTHER" id="PTHR10963:SF60">
    <property type="entry name" value="GRAM-NEGATIVE BACTERIA-BINDING PROTEIN 1-RELATED"/>
    <property type="match status" value="1"/>
</dbReference>
<feature type="domain" description="GH16" evidence="6">
    <location>
        <begin position="139"/>
        <end position="490"/>
    </location>
</feature>
<dbReference type="PANTHER" id="PTHR10963">
    <property type="entry name" value="GLYCOSYL HYDROLASE-RELATED"/>
    <property type="match status" value="1"/>
</dbReference>
<dbReference type="Gene3D" id="2.60.120.200">
    <property type="match status" value="1"/>
</dbReference>
<sequence length="490" mass="54989">MLKTHSLATCLLILIRLGSGGNVGFKIESVKLELFDDKFRVSIPDDPDIKWVAFNININKEFRSFEDGQLSGLVAIPRARMWSFEFERSLSDTDLVYVWLAIQHNSVIFRDKQGPISVGAVRRGDPNVIVSASRTSTTTTTPSSPLPTVDSSIKTTSTQSSGCVASVTVVQSRPNKPCKGDLLFEDKFDQLNSERWTNEVFLPFERGDFEFVLYNGTAYVDNSGVLKIPATLYEGKPNRGSIELGNRCTSFSEMCQQTAKPNNYLPPIISGCISSKRSFNFQYGRIEVKAKLPKGDWLVPLIVLEPTAKKYGSNTYYKNGEIRIAFSRGNQNLELHGTDIGGKRLFGGVVLNKSSEARHDFMANVTLNDVNGSIEHFGDTFHLYSLVWKPDGILLSVDDNEYGKIKTDFKNVLNDVDWRQGADDAPLDQLFYITLGLSAGGHGDFPEHIDKPWTNRAPKAILQFNSRRHEWKPTWQHPLLEVDYVRVYAV</sequence>
<dbReference type="OrthoDB" id="4781at2759"/>
<dbReference type="AlphaFoldDB" id="A0A1I8P6A8"/>
<evidence type="ECO:0000256" key="4">
    <source>
        <dbReference type="SAM" id="MobiDB-lite"/>
    </source>
</evidence>
<feature type="domain" description="CBM39" evidence="7">
    <location>
        <begin position="25"/>
        <end position="123"/>
    </location>
</feature>
<keyword evidence="2" id="KW-0399">Innate immunity</keyword>
<dbReference type="STRING" id="35570.A0A1I8P6A8"/>
<keyword evidence="9" id="KW-1185">Reference proteome</keyword>
<dbReference type="EnsemblMetazoa" id="SCAU005188-RA">
    <property type="protein sequence ID" value="SCAU005188-PA"/>
    <property type="gene ID" value="SCAU005188"/>
</dbReference>
<dbReference type="GO" id="GO:0030246">
    <property type="term" value="F:carbohydrate binding"/>
    <property type="evidence" value="ECO:0007669"/>
    <property type="project" value="InterPro"/>
</dbReference>
<dbReference type="GO" id="GO:0005975">
    <property type="term" value="P:carbohydrate metabolic process"/>
    <property type="evidence" value="ECO:0007669"/>
    <property type="project" value="InterPro"/>
</dbReference>
<dbReference type="VEuPathDB" id="VectorBase:SCAU005188"/>
<evidence type="ECO:0000256" key="1">
    <source>
        <dbReference type="ARBA" id="ARBA00008781"/>
    </source>
</evidence>
<accession>A0A1I8P6A8</accession>
<dbReference type="GO" id="GO:0045087">
    <property type="term" value="P:innate immune response"/>
    <property type="evidence" value="ECO:0007669"/>
    <property type="project" value="UniProtKB-KW"/>
</dbReference>
<dbReference type="PROSITE" id="PS51762">
    <property type="entry name" value="GH16_2"/>
    <property type="match status" value="1"/>
</dbReference>
<dbReference type="PROSITE" id="PS51969">
    <property type="entry name" value="CBM39"/>
    <property type="match status" value="1"/>
</dbReference>
<feature type="signal peptide" evidence="5">
    <location>
        <begin position="1"/>
        <end position="20"/>
    </location>
</feature>
<dbReference type="Proteomes" id="UP000095300">
    <property type="component" value="Unassembled WGS sequence"/>
</dbReference>
<gene>
    <name evidence="8" type="primary">106091175</name>
</gene>
<dbReference type="GO" id="GO:0004553">
    <property type="term" value="F:hydrolase activity, hydrolyzing O-glycosyl compounds"/>
    <property type="evidence" value="ECO:0007669"/>
    <property type="project" value="InterPro"/>
</dbReference>
<dbReference type="InterPro" id="IPR000757">
    <property type="entry name" value="Beta-glucanase-like"/>
</dbReference>
<dbReference type="InterPro" id="IPR050546">
    <property type="entry name" value="Glycosyl_Hydrlase_16"/>
</dbReference>